<dbReference type="InterPro" id="IPR013010">
    <property type="entry name" value="Znf_SIAH"/>
</dbReference>
<evidence type="ECO:0000256" key="4">
    <source>
        <dbReference type="ARBA" id="ARBA00024004"/>
    </source>
</evidence>
<feature type="domain" description="SIAH-type" evidence="7">
    <location>
        <begin position="151"/>
        <end position="209"/>
    </location>
</feature>
<sequence>MAEEHGRRLSQSPNGEKTKVLSAPSFPVVPSVGAKEEPEQGEAAHGGDDGVVVQGGRGGGSRAETAVAEHASGSLELERPRINISIEVQLLHCAVAECYRPLQPPIFKCEGGHLLCGACRGGRHDEGHCGKCGRATAFLHCGLELDAFVGDARVPCPFQAYGCARSVAYHAAAAHQDACAYAPCHCSEAGCPFTGSPPRLRDHLAFDHAWPVGRLPAYGKPFPLRAAASEPHRLLVVEGDERHLFALSVRPHGAASCAVSVSCVRTRAAAESGPRFTCTLWAKAKTAAAAAPGGAARRLMMETDVGSCAVPGGTAVDEGMALYVPPPMLRGPSKEMDLRVRIDMVDPAPACLQQKNV</sequence>
<keyword evidence="1" id="KW-0479">Metal-binding</keyword>
<feature type="region of interest" description="Disordered" evidence="6">
    <location>
        <begin position="1"/>
        <end position="61"/>
    </location>
</feature>
<keyword evidence="9" id="KW-1185">Reference proteome</keyword>
<dbReference type="PANTHER" id="PTHR46632:SF31">
    <property type="entry name" value="SIAH-TYPE DOMAIN-CONTAINING PROTEIN"/>
    <property type="match status" value="1"/>
</dbReference>
<keyword evidence="3" id="KW-0862">Zinc</keyword>
<organism evidence="8 9">
    <name type="scientific">Paspalum notatum var. saurae</name>
    <dbReference type="NCBI Taxonomy" id="547442"/>
    <lineage>
        <taxon>Eukaryota</taxon>
        <taxon>Viridiplantae</taxon>
        <taxon>Streptophyta</taxon>
        <taxon>Embryophyta</taxon>
        <taxon>Tracheophyta</taxon>
        <taxon>Spermatophyta</taxon>
        <taxon>Magnoliopsida</taxon>
        <taxon>Liliopsida</taxon>
        <taxon>Poales</taxon>
        <taxon>Poaceae</taxon>
        <taxon>PACMAD clade</taxon>
        <taxon>Panicoideae</taxon>
        <taxon>Andropogonodae</taxon>
        <taxon>Paspaleae</taxon>
        <taxon>Paspalinae</taxon>
        <taxon>Paspalum</taxon>
    </lineage>
</organism>
<reference evidence="8 9" key="1">
    <citation type="submission" date="2024-02" db="EMBL/GenBank/DDBJ databases">
        <title>High-quality chromosome-scale genome assembly of Pensacola bahiagrass (Paspalum notatum Flugge var. saurae).</title>
        <authorList>
            <person name="Vega J.M."/>
            <person name="Podio M."/>
            <person name="Orjuela J."/>
            <person name="Siena L.A."/>
            <person name="Pessino S.C."/>
            <person name="Combes M.C."/>
            <person name="Mariac C."/>
            <person name="Albertini E."/>
            <person name="Pupilli F."/>
            <person name="Ortiz J.P.A."/>
            <person name="Leblanc O."/>
        </authorList>
    </citation>
    <scope>NUCLEOTIDE SEQUENCE [LARGE SCALE GENOMIC DNA]</scope>
    <source>
        <strain evidence="8">R1</strain>
        <tissue evidence="8">Leaf</tissue>
    </source>
</reference>
<evidence type="ECO:0000313" key="9">
    <source>
        <dbReference type="Proteomes" id="UP001341281"/>
    </source>
</evidence>
<name>A0AAQ3TEJ2_PASNO</name>
<dbReference type="PROSITE" id="PS51081">
    <property type="entry name" value="ZF_SIAH"/>
    <property type="match status" value="1"/>
</dbReference>
<dbReference type="Pfam" id="PF21361">
    <property type="entry name" value="Sina_ZnF"/>
    <property type="match status" value="1"/>
</dbReference>
<dbReference type="Proteomes" id="UP001341281">
    <property type="component" value="Chromosome 04"/>
</dbReference>
<dbReference type="SUPFAM" id="SSF49599">
    <property type="entry name" value="TRAF domain-like"/>
    <property type="match status" value="1"/>
</dbReference>
<dbReference type="Gene3D" id="3.30.40.10">
    <property type="entry name" value="Zinc/RING finger domain, C3HC4 (zinc finger)"/>
    <property type="match status" value="1"/>
</dbReference>
<evidence type="ECO:0000256" key="1">
    <source>
        <dbReference type="ARBA" id="ARBA00022723"/>
    </source>
</evidence>
<proteinExistence type="predicted"/>
<protein>
    <recommendedName>
        <fullName evidence="7">SIAH-type domain-containing protein</fullName>
    </recommendedName>
</protein>
<evidence type="ECO:0000259" key="7">
    <source>
        <dbReference type="PROSITE" id="PS51081"/>
    </source>
</evidence>
<accession>A0AAQ3TEJ2</accession>
<evidence type="ECO:0000256" key="2">
    <source>
        <dbReference type="ARBA" id="ARBA00022771"/>
    </source>
</evidence>
<gene>
    <name evidence="8" type="ORF">U9M48_020571</name>
</gene>
<dbReference type="InterPro" id="IPR044286">
    <property type="entry name" value="SINL_plant"/>
</dbReference>
<dbReference type="PANTHER" id="PTHR46632">
    <property type="entry name" value="E3 UBIQUITIN-PROTEIN LIGASE SINA-LIKE 4"/>
    <property type="match status" value="1"/>
</dbReference>
<dbReference type="GO" id="GO:0008270">
    <property type="term" value="F:zinc ion binding"/>
    <property type="evidence" value="ECO:0007669"/>
    <property type="project" value="UniProtKB-KW"/>
</dbReference>
<evidence type="ECO:0000256" key="5">
    <source>
        <dbReference type="PROSITE-ProRule" id="PRU00455"/>
    </source>
</evidence>
<keyword evidence="2 5" id="KW-0863">Zinc-finger</keyword>
<dbReference type="InterPro" id="IPR013083">
    <property type="entry name" value="Znf_RING/FYVE/PHD"/>
</dbReference>
<dbReference type="EMBL" id="CP144748">
    <property type="protein sequence ID" value="WVZ72053.1"/>
    <property type="molecule type" value="Genomic_DNA"/>
</dbReference>
<comment type="function">
    <text evidence="4">E3 ubiquitin-protein ligase that mediates ubiquitination and subsequent proteasomal degradation of target proteins. E3 ubiquitin ligases accept ubiquitin from an E2 ubiquitin-conjugating enzyme in the form of a thioester and then directly transfers the ubiquitin to targeted substrates. It probably triggers the ubiquitin-mediated degradation of different substrates.</text>
</comment>
<dbReference type="AlphaFoldDB" id="A0AAQ3TEJ2"/>
<evidence type="ECO:0000313" key="8">
    <source>
        <dbReference type="EMBL" id="WVZ72053.1"/>
    </source>
</evidence>
<evidence type="ECO:0000256" key="3">
    <source>
        <dbReference type="ARBA" id="ARBA00022833"/>
    </source>
</evidence>
<evidence type="ECO:0000256" key="6">
    <source>
        <dbReference type="SAM" id="MobiDB-lite"/>
    </source>
</evidence>